<comment type="caution">
    <text evidence="1">The sequence shown here is derived from an EMBL/GenBank/DDBJ whole genome shotgun (WGS) entry which is preliminary data.</text>
</comment>
<evidence type="ECO:0000313" key="1">
    <source>
        <dbReference type="EMBL" id="KAJ1675429.1"/>
    </source>
</evidence>
<gene>
    <name evidence="1" type="ORF">EV182_001282</name>
</gene>
<feature type="non-terminal residue" evidence="1">
    <location>
        <position position="1"/>
    </location>
</feature>
<accession>A0ACC1HNC1</accession>
<dbReference type="EMBL" id="JAMZIH010005311">
    <property type="protein sequence ID" value="KAJ1675429.1"/>
    <property type="molecule type" value="Genomic_DNA"/>
</dbReference>
<evidence type="ECO:0000313" key="2">
    <source>
        <dbReference type="Proteomes" id="UP001145114"/>
    </source>
</evidence>
<keyword evidence="2" id="KW-1185">Reference proteome</keyword>
<sequence length="1411" mass="154922">LEIVPTPLRDIIRKQHPATTSNTPRLSHTKQTSPAVSVTPSSGNRPASGSPLPHRPNIPLASRVRAFSVASESPTMEPTLVGGGAGTNPNRGGGPALESQNTSPDELARAPVKDYPSLTILAKKVREIRETIEADKLQAPLRPESARSHQDSVAKFFRDPDLESYLEELNQRHRFISRKSNTGRSNNPLELHDGAATDSETVSSATRSIRSRRTRKNSASGKSARSLFSSPQPTHSADSGRASPSVASSVSLLGGGRPQSQVGYLPKHHSADKGGGDSASKHNAPLSPVSPNVDASTGQQRGPSSNARDAPPQGKQSQTRRPHFEWDDMEEFRGKPPNMKKAFTILNDRDNRSIEMSDPLENSRVMSQFKDTHAVPRSKVSDALDAISSQAKAGTKTTKGVLDDQKIYRPLSPGPDILAEYEQLKGGGAGCDVYNHHSRQDSPAISRSSLNSEARAVLERTGWYDRDERPATSSSDSNSDSSSKNSSPSHSRLHSFVSADADAAPRRSMTELDIVLNRTSGIDVTNRASVKLSSRREGPLDRGRKPQYKYRSNNRPGSGQDGAGNDGETELDLVLRRTGGLSAGYGRPENSATAAMQEPLSTAATPSRMRRHTLKTGDGGTAGGSSDSNNDSDELTTVLRRTGGLSTNYHPGQKQASPRMSNNPHGRQQDEHELRGGSGAVDKGENELDLVLRRTANLDVPSRHTSDSDSELRHSIKARAYGGGRRGGSTPDQDLRGGSGAGAQEEDTELDLVLRRTAGISFASSQDLTVPSAKEEVRSALPHVRQERKVREEHDHSRYHQPKDANAVADESELAMVMRMTRDYSPSVASLAAGPAINDQHYHYSQPQQQQQQQYRPPPPPSPPRQRPKSPSEDSDPNCGIPKPPMPVFGRFPSPPAHIIARAKNAQAEDEGQGQPPPSSPPLPPTQRRQQQQYQQHNSNPPRVIEEDEVTIRGGGISHEAIVTDDSRVATRTSIYSDVTNNPRPTIQPCHVCRKDIYPIDKLTPHNIPVHRKCLRCETCNGQLTMTTYRCIDGHFYCEPHFKQYFPGDMDTCKPRKSAASPLSRRPARTRASTIFERNCNNSGGRMSATKPDDLCRNETVNINGWNQPLCPVCEKVVYVKDRITFEHYHYHQSCFRCHKCSRLLGSTNAAVRVRGHPYCMQHGTSLLRRRSNLMHRSTRRNQRSRQTSQREGEGGEEQLVADAVGALRSFVKATNNQIDWHNSAGAERAPPQSSTNGRANNHWSETRPIPEKHLMSFVEIETLPSRASSSSSDSKGPSDKATPRNYQPAQSASSVQFLTPRGPSLAENLNQGFQESKVSVSSRFDPFSDEIGANSRVFGGGSPWNRFGKEPPPGFNGSFQSIESNTPPPSYKLYSPFMAMDRELQNLEKKFMQTKQLGKPWMRPDSLFKR</sequence>
<protein>
    <submittedName>
        <fullName evidence="1">Uncharacterized protein</fullName>
    </submittedName>
</protein>
<dbReference type="Proteomes" id="UP001145114">
    <property type="component" value="Unassembled WGS sequence"/>
</dbReference>
<name>A0ACC1HNC1_9FUNG</name>
<reference evidence="1" key="1">
    <citation type="submission" date="2022-06" db="EMBL/GenBank/DDBJ databases">
        <title>Phylogenomic reconstructions and comparative analyses of Kickxellomycotina fungi.</title>
        <authorList>
            <person name="Reynolds N.K."/>
            <person name="Stajich J.E."/>
            <person name="Barry K."/>
            <person name="Grigoriev I.V."/>
            <person name="Crous P."/>
            <person name="Smith M.E."/>
        </authorList>
    </citation>
    <scope>NUCLEOTIDE SEQUENCE</scope>
    <source>
        <strain evidence="1">RSA 2271</strain>
    </source>
</reference>
<proteinExistence type="predicted"/>
<organism evidence="1 2">
    <name type="scientific">Spiromyces aspiralis</name>
    <dbReference type="NCBI Taxonomy" id="68401"/>
    <lineage>
        <taxon>Eukaryota</taxon>
        <taxon>Fungi</taxon>
        <taxon>Fungi incertae sedis</taxon>
        <taxon>Zoopagomycota</taxon>
        <taxon>Kickxellomycotina</taxon>
        <taxon>Kickxellomycetes</taxon>
        <taxon>Kickxellales</taxon>
        <taxon>Kickxellaceae</taxon>
        <taxon>Spiromyces</taxon>
    </lineage>
</organism>